<keyword evidence="8" id="KW-0677">Repeat</keyword>
<evidence type="ECO:0000256" key="13">
    <source>
        <dbReference type="SAM" id="SignalP"/>
    </source>
</evidence>
<evidence type="ECO:0000256" key="3">
    <source>
        <dbReference type="ARBA" id="ARBA00009592"/>
    </source>
</evidence>
<dbReference type="FunFam" id="3.80.10.10:FF:000213">
    <property type="entry name" value="Tyrosine-sulfated glycopeptide receptor 1"/>
    <property type="match status" value="1"/>
</dbReference>
<dbReference type="SMART" id="SM00369">
    <property type="entry name" value="LRR_TYP"/>
    <property type="match status" value="12"/>
</dbReference>
<evidence type="ECO:0000259" key="15">
    <source>
        <dbReference type="Pfam" id="PF23598"/>
    </source>
</evidence>
<keyword evidence="17" id="KW-1185">Reference proteome</keyword>
<dbReference type="Pfam" id="PF08263">
    <property type="entry name" value="LRRNT_2"/>
    <property type="match status" value="1"/>
</dbReference>
<gene>
    <name evidence="16" type="ORF">F0562_026960</name>
</gene>
<dbReference type="InterPro" id="IPR055414">
    <property type="entry name" value="LRR_R13L4/SHOC2-like"/>
</dbReference>
<keyword evidence="4" id="KW-1003">Cell membrane</keyword>
<comment type="similarity">
    <text evidence="3">Belongs to the RLP family.</text>
</comment>
<dbReference type="InterPro" id="IPR032675">
    <property type="entry name" value="LRR_dom_sf"/>
</dbReference>
<proteinExistence type="inferred from homology"/>
<dbReference type="Pfam" id="PF13855">
    <property type="entry name" value="LRR_8"/>
    <property type="match status" value="2"/>
</dbReference>
<dbReference type="Gene3D" id="3.80.10.10">
    <property type="entry name" value="Ribonuclease Inhibitor"/>
    <property type="match status" value="5"/>
</dbReference>
<keyword evidence="5" id="KW-0433">Leucine-rich repeat</keyword>
<dbReference type="Pfam" id="PF23598">
    <property type="entry name" value="LRR_14"/>
    <property type="match status" value="1"/>
</dbReference>
<evidence type="ECO:0000256" key="9">
    <source>
        <dbReference type="ARBA" id="ARBA00022989"/>
    </source>
</evidence>
<sequence length="967" mass="108510">MGWLIWLYQLLCFFFLLYSQLSCSSPVLSSSNSTSAKLCSHDESLALLQFKKSFTITGHDYSDYLIPKNITSWKEATDCCVWDGVTCDGLTGHVIGLDLSWSRLHGTIHSNSTLFQLHHLQRLNLAGNDFDCSQIPSEFGRLSKLTHLNLFYSNFSGSVPQSLGNLTQITHLNLSSNNLNGQFPFSVANFSLLVSLRLSNNKLTFPTASHISGLPKLAYLDLYWNSVNGRLPTWLFTLPSLQYLDLSFSDLVGPIPNQASGLQNLTYLDLSVNSLNGTIPSWLFTLPSLEFVYLNDNHLIGPIPNGASGLQNLTDLYLARNLLNGTLPSWLFALPSLEYLDLSDNMFTGHIDEFQYNSLGIVDLSRNNLQGFIPKSIFKLVNLGYLYLPSNNLSGIVELRMFSKLENLKVLDLSYNSLSCNADNNNASFKFPNINELRLSSCEMSEFPRFLRNQKYLQELDLSNNKIHGHIPEWLGNMSFQKLNLSYNFLTSFVQLPRMDSLPRMASLPWPGSPPVRVCNFYDRCLLTPPFLDLRFNLLQGPLPIPQRNTTNFFISNNKLDGEVPSLICNVSSLDILDLSNNNLSGVIPQCLGSAGLSVLDLRMNRFRGPIPTNFAEDNQLRNLNLNGNQLEGLVPRSLVNCRQLEVLDLGNNNITDTFPHWLETLPDLQILVLRSNKFHGPIISTSNEKFPFPKLRIIDLSHNEFTGLLPKRYLEGLRAMMNIDKEKMELRYMGGRYYADSVTVTIKGQEIELVRVLTIFTTLDFSCNKFEGDIPSVIGKLNSLRLLNISHNNLTGQVPSVLGSLKNLESLDLSSNQLLGKIPWQLTDLTFLAVLNLSNNHLEGPIPRSTQFDTFQSDSYNGNLALCGFPLPNRCGNGEAPQQSPSSLSQQENDSDFLSGFSWGITMMGYGCGLVFGLSMGYIMFSTGKPKWFVRIIEEKCCQKVKKLKKSNQRRAGRGNILFIGK</sequence>
<dbReference type="PANTHER" id="PTHR48060:SF21">
    <property type="entry name" value="L DOMAIN-LIKE PROTEIN"/>
    <property type="match status" value="1"/>
</dbReference>
<dbReference type="GO" id="GO:0051707">
    <property type="term" value="P:response to other organism"/>
    <property type="evidence" value="ECO:0007669"/>
    <property type="project" value="UniProtKB-ARBA"/>
</dbReference>
<dbReference type="GO" id="GO:0005886">
    <property type="term" value="C:plasma membrane"/>
    <property type="evidence" value="ECO:0007669"/>
    <property type="project" value="UniProtKB-SubCell"/>
</dbReference>
<dbReference type="OrthoDB" id="442066at2759"/>
<keyword evidence="11" id="KW-0325">Glycoprotein</keyword>
<evidence type="ECO:0000256" key="6">
    <source>
        <dbReference type="ARBA" id="ARBA00022692"/>
    </source>
</evidence>
<dbReference type="InterPro" id="IPR001611">
    <property type="entry name" value="Leu-rich_rpt"/>
</dbReference>
<organism evidence="16 17">
    <name type="scientific">Nyssa sinensis</name>
    <dbReference type="NCBI Taxonomy" id="561372"/>
    <lineage>
        <taxon>Eukaryota</taxon>
        <taxon>Viridiplantae</taxon>
        <taxon>Streptophyta</taxon>
        <taxon>Embryophyta</taxon>
        <taxon>Tracheophyta</taxon>
        <taxon>Spermatophyta</taxon>
        <taxon>Magnoliopsida</taxon>
        <taxon>eudicotyledons</taxon>
        <taxon>Gunneridae</taxon>
        <taxon>Pentapetalae</taxon>
        <taxon>asterids</taxon>
        <taxon>Cornales</taxon>
        <taxon>Nyssaceae</taxon>
        <taxon>Nyssa</taxon>
    </lineage>
</organism>
<evidence type="ECO:0000256" key="10">
    <source>
        <dbReference type="ARBA" id="ARBA00023136"/>
    </source>
</evidence>
<evidence type="ECO:0000256" key="8">
    <source>
        <dbReference type="ARBA" id="ARBA00022737"/>
    </source>
</evidence>
<dbReference type="AlphaFoldDB" id="A0A5J5B253"/>
<keyword evidence="9 12" id="KW-1133">Transmembrane helix</keyword>
<dbReference type="Pfam" id="PF00560">
    <property type="entry name" value="LRR_1"/>
    <property type="match status" value="4"/>
</dbReference>
<dbReference type="InterPro" id="IPR003591">
    <property type="entry name" value="Leu-rich_rpt_typical-subtyp"/>
</dbReference>
<evidence type="ECO:0000256" key="1">
    <source>
        <dbReference type="ARBA" id="ARBA00004236"/>
    </source>
</evidence>
<evidence type="ECO:0000313" key="16">
    <source>
        <dbReference type="EMBL" id="KAA8537353.1"/>
    </source>
</evidence>
<keyword evidence="6 12" id="KW-0812">Transmembrane</keyword>
<dbReference type="PRINTS" id="PR00019">
    <property type="entry name" value="LEURICHRPT"/>
</dbReference>
<feature type="chain" id="PRO_5023918729" evidence="13">
    <location>
        <begin position="25"/>
        <end position="967"/>
    </location>
</feature>
<accession>A0A5J5B253</accession>
<feature type="transmembrane region" description="Helical" evidence="12">
    <location>
        <begin position="902"/>
        <end position="926"/>
    </location>
</feature>
<protein>
    <submittedName>
        <fullName evidence="16">Uncharacterized protein</fullName>
    </submittedName>
</protein>
<dbReference type="SUPFAM" id="SSF52058">
    <property type="entry name" value="L domain-like"/>
    <property type="match status" value="2"/>
</dbReference>
<reference evidence="16 17" key="1">
    <citation type="submission" date="2019-09" db="EMBL/GenBank/DDBJ databases">
        <title>A chromosome-level genome assembly of the Chinese tupelo Nyssa sinensis.</title>
        <authorList>
            <person name="Yang X."/>
            <person name="Kang M."/>
            <person name="Yang Y."/>
            <person name="Xiong H."/>
            <person name="Wang M."/>
            <person name="Zhang Z."/>
            <person name="Wang Z."/>
            <person name="Wu H."/>
            <person name="Ma T."/>
            <person name="Liu J."/>
            <person name="Xi Z."/>
        </authorList>
    </citation>
    <scope>NUCLEOTIDE SEQUENCE [LARGE SCALE GENOMIC DNA]</scope>
    <source>
        <strain evidence="16">J267</strain>
        <tissue evidence="16">Leaf</tissue>
    </source>
</reference>
<evidence type="ECO:0000313" key="17">
    <source>
        <dbReference type="Proteomes" id="UP000325577"/>
    </source>
</evidence>
<dbReference type="Proteomes" id="UP000325577">
    <property type="component" value="Linkage Group LG15"/>
</dbReference>
<dbReference type="PANTHER" id="PTHR48060">
    <property type="entry name" value="DNA DAMAGE-REPAIR/TOLERATION PROTEIN DRT100"/>
    <property type="match status" value="1"/>
</dbReference>
<dbReference type="EMBL" id="CM018038">
    <property type="protein sequence ID" value="KAA8537353.1"/>
    <property type="molecule type" value="Genomic_DNA"/>
</dbReference>
<keyword evidence="10 12" id="KW-0472">Membrane</keyword>
<dbReference type="GO" id="GO:0006952">
    <property type="term" value="P:defense response"/>
    <property type="evidence" value="ECO:0007669"/>
    <property type="project" value="UniProtKB-ARBA"/>
</dbReference>
<dbReference type="SUPFAM" id="SSF52047">
    <property type="entry name" value="RNI-like"/>
    <property type="match status" value="1"/>
</dbReference>
<dbReference type="FunFam" id="3.80.10.10:FF:000400">
    <property type="entry name" value="Nuclear pore complex protein NUP107"/>
    <property type="match status" value="1"/>
</dbReference>
<feature type="domain" description="Leucine-rich repeat-containing N-terminal plant-type" evidence="14">
    <location>
        <begin position="41"/>
        <end position="88"/>
    </location>
</feature>
<comment type="subcellular location">
    <subcellularLocation>
        <location evidence="1">Cell membrane</location>
    </subcellularLocation>
    <subcellularLocation>
        <location evidence="2">Membrane</location>
        <topology evidence="2">Single-pass type I membrane protein</topology>
    </subcellularLocation>
</comment>
<evidence type="ECO:0000256" key="11">
    <source>
        <dbReference type="ARBA" id="ARBA00023180"/>
    </source>
</evidence>
<dbReference type="InterPro" id="IPR053211">
    <property type="entry name" value="DNA_repair-toleration"/>
</dbReference>
<dbReference type="FunFam" id="3.80.10.10:FF:000383">
    <property type="entry name" value="Leucine-rich repeat receptor protein kinase EMS1"/>
    <property type="match status" value="1"/>
</dbReference>
<keyword evidence="7 13" id="KW-0732">Signal</keyword>
<evidence type="ECO:0000256" key="2">
    <source>
        <dbReference type="ARBA" id="ARBA00004479"/>
    </source>
</evidence>
<evidence type="ECO:0000259" key="14">
    <source>
        <dbReference type="Pfam" id="PF08263"/>
    </source>
</evidence>
<evidence type="ECO:0000256" key="4">
    <source>
        <dbReference type="ARBA" id="ARBA00022475"/>
    </source>
</evidence>
<feature type="signal peptide" evidence="13">
    <location>
        <begin position="1"/>
        <end position="24"/>
    </location>
</feature>
<dbReference type="InterPro" id="IPR013210">
    <property type="entry name" value="LRR_N_plant-typ"/>
</dbReference>
<name>A0A5J5B253_9ASTE</name>
<feature type="domain" description="Disease resistance R13L4/SHOC-2-like LRR" evidence="15">
    <location>
        <begin position="116"/>
        <end position="352"/>
    </location>
</feature>
<evidence type="ECO:0000256" key="12">
    <source>
        <dbReference type="SAM" id="Phobius"/>
    </source>
</evidence>
<evidence type="ECO:0000256" key="7">
    <source>
        <dbReference type="ARBA" id="ARBA00022729"/>
    </source>
</evidence>
<evidence type="ECO:0000256" key="5">
    <source>
        <dbReference type="ARBA" id="ARBA00022614"/>
    </source>
</evidence>